<dbReference type="AlphaFoldDB" id="A0AAV0FFE2"/>
<evidence type="ECO:0000313" key="3">
    <source>
        <dbReference type="Proteomes" id="UP001152523"/>
    </source>
</evidence>
<gene>
    <name evidence="2" type="ORF">CEPIT_LOCUS33576</name>
</gene>
<accession>A0AAV0FFE2</accession>
<reference evidence="2" key="1">
    <citation type="submission" date="2022-07" db="EMBL/GenBank/DDBJ databases">
        <authorList>
            <person name="Macas J."/>
            <person name="Novak P."/>
            <person name="Neumann P."/>
        </authorList>
    </citation>
    <scope>NUCLEOTIDE SEQUENCE</scope>
</reference>
<organism evidence="2 3">
    <name type="scientific">Cuscuta epithymum</name>
    <dbReference type="NCBI Taxonomy" id="186058"/>
    <lineage>
        <taxon>Eukaryota</taxon>
        <taxon>Viridiplantae</taxon>
        <taxon>Streptophyta</taxon>
        <taxon>Embryophyta</taxon>
        <taxon>Tracheophyta</taxon>
        <taxon>Spermatophyta</taxon>
        <taxon>Magnoliopsida</taxon>
        <taxon>eudicotyledons</taxon>
        <taxon>Gunneridae</taxon>
        <taxon>Pentapetalae</taxon>
        <taxon>asterids</taxon>
        <taxon>lamiids</taxon>
        <taxon>Solanales</taxon>
        <taxon>Convolvulaceae</taxon>
        <taxon>Cuscuteae</taxon>
        <taxon>Cuscuta</taxon>
        <taxon>Cuscuta subgen. Cuscuta</taxon>
    </lineage>
</organism>
<evidence type="ECO:0000313" key="2">
    <source>
        <dbReference type="EMBL" id="CAH9134254.1"/>
    </source>
</evidence>
<dbReference type="Proteomes" id="UP001152523">
    <property type="component" value="Unassembled WGS sequence"/>
</dbReference>
<keyword evidence="3" id="KW-1185">Reference proteome</keyword>
<comment type="caution">
    <text evidence="2">The sequence shown here is derived from an EMBL/GenBank/DDBJ whole genome shotgun (WGS) entry which is preliminary data.</text>
</comment>
<feature type="region of interest" description="Disordered" evidence="1">
    <location>
        <begin position="121"/>
        <end position="159"/>
    </location>
</feature>
<name>A0AAV0FFE2_9ASTE</name>
<feature type="compositionally biased region" description="Pro residues" evidence="1">
    <location>
        <begin position="122"/>
        <end position="133"/>
    </location>
</feature>
<proteinExistence type="predicted"/>
<protein>
    <submittedName>
        <fullName evidence="2">Uncharacterized protein</fullName>
    </submittedName>
</protein>
<dbReference type="EMBL" id="CAMAPF010000981">
    <property type="protein sequence ID" value="CAH9134254.1"/>
    <property type="molecule type" value="Genomic_DNA"/>
</dbReference>
<evidence type="ECO:0000256" key="1">
    <source>
        <dbReference type="SAM" id="MobiDB-lite"/>
    </source>
</evidence>
<feature type="compositionally biased region" description="Basic and acidic residues" evidence="1">
    <location>
        <begin position="136"/>
        <end position="145"/>
    </location>
</feature>
<sequence>MEARPHIGIVTALCPRHRHRLPLRRHLPPPLHPPPTTLSLLAPPHFGRAQHHPLPPLPRDGRGLLPRRAPPDAETRLVVGGLLPSEPDSATWAHIFLGPRCILFQDFGIRRHPFDPLEWVARPPPYLPPPQPPRRGGRDVIPRDDDVPDSASGGGGYQRRRARGDVQLLFTLRIGLSAAVEEGGDGVSDHPVCVCFHDFRVDAVLSFYRVGLLRDMVVVLQCSVRRSTSGAVHGVSFY</sequence>